<name>A0ABX2EKP3_9BURK</name>
<comment type="caution">
    <text evidence="3">The sequence shown here is derived from an EMBL/GenBank/DDBJ whole genome shotgun (WGS) entry which is preliminary data.</text>
</comment>
<evidence type="ECO:0000313" key="3">
    <source>
        <dbReference type="EMBL" id="NRF69173.1"/>
    </source>
</evidence>
<proteinExistence type="predicted"/>
<dbReference type="RefSeq" id="WP_173125657.1">
    <property type="nucleotide sequence ID" value="NZ_JABRWJ010000006.1"/>
</dbReference>
<feature type="region of interest" description="Disordered" evidence="1">
    <location>
        <begin position="14"/>
        <end position="40"/>
    </location>
</feature>
<reference evidence="3 4" key="1">
    <citation type="submission" date="2020-05" db="EMBL/GenBank/DDBJ databases">
        <title>Aquincola sp. isolate from soil.</title>
        <authorList>
            <person name="Han J."/>
            <person name="Kim D.-U."/>
        </authorList>
    </citation>
    <scope>NUCLEOTIDE SEQUENCE [LARGE SCALE GENOMIC DNA]</scope>
    <source>
        <strain evidence="3 4">S2</strain>
    </source>
</reference>
<dbReference type="Pfam" id="PF12200">
    <property type="entry name" value="DUF3597"/>
    <property type="match status" value="1"/>
</dbReference>
<sequence>MGFFSKILEKLGIGGGDAEQAPPAQPSADASPSPGAAPAAPAVKPIAVVDVVAQLEQRAAANPQKLNWRTSIVDLLKLLDIDSSFTARKELATELRCPPELMDDSAKMNMWLHKTVLAQIAANGGNVPNELLD</sequence>
<dbReference type="Proteomes" id="UP000737171">
    <property type="component" value="Unassembled WGS sequence"/>
</dbReference>
<organism evidence="3 4">
    <name type="scientific">Pseudaquabacterium terrae</name>
    <dbReference type="NCBI Taxonomy" id="2732868"/>
    <lineage>
        <taxon>Bacteria</taxon>
        <taxon>Pseudomonadati</taxon>
        <taxon>Pseudomonadota</taxon>
        <taxon>Betaproteobacteria</taxon>
        <taxon>Burkholderiales</taxon>
        <taxon>Sphaerotilaceae</taxon>
        <taxon>Pseudaquabacterium</taxon>
    </lineage>
</organism>
<evidence type="ECO:0000313" key="4">
    <source>
        <dbReference type="Proteomes" id="UP000737171"/>
    </source>
</evidence>
<accession>A0ABX2EKP3</accession>
<gene>
    <name evidence="3" type="ORF">HLB44_19440</name>
</gene>
<protein>
    <submittedName>
        <fullName evidence="3">DUF3597 domain-containing protein</fullName>
    </submittedName>
</protein>
<keyword evidence="4" id="KW-1185">Reference proteome</keyword>
<feature type="compositionally biased region" description="Low complexity" evidence="1">
    <location>
        <begin position="18"/>
        <end position="40"/>
    </location>
</feature>
<feature type="domain" description="DUF3597" evidence="2">
    <location>
        <begin position="4"/>
        <end position="128"/>
    </location>
</feature>
<evidence type="ECO:0000259" key="2">
    <source>
        <dbReference type="Pfam" id="PF12200"/>
    </source>
</evidence>
<dbReference type="InterPro" id="IPR022016">
    <property type="entry name" value="DUF3597"/>
</dbReference>
<dbReference type="EMBL" id="JABRWJ010000006">
    <property type="protein sequence ID" value="NRF69173.1"/>
    <property type="molecule type" value="Genomic_DNA"/>
</dbReference>
<evidence type="ECO:0000256" key="1">
    <source>
        <dbReference type="SAM" id="MobiDB-lite"/>
    </source>
</evidence>
<dbReference type="SUPFAM" id="SSF158634">
    <property type="entry name" value="RPA2825-like"/>
    <property type="match status" value="1"/>
</dbReference>